<organism evidence="5 6">
    <name type="scientific">Reticulomyxa filosa</name>
    <dbReference type="NCBI Taxonomy" id="46433"/>
    <lineage>
        <taxon>Eukaryota</taxon>
        <taxon>Sar</taxon>
        <taxon>Rhizaria</taxon>
        <taxon>Retaria</taxon>
        <taxon>Foraminifera</taxon>
        <taxon>Monothalamids</taxon>
        <taxon>Reticulomyxidae</taxon>
        <taxon>Reticulomyxa</taxon>
    </lineage>
</organism>
<dbReference type="Gene3D" id="1.10.418.10">
    <property type="entry name" value="Calponin-like domain"/>
    <property type="match status" value="2"/>
</dbReference>
<dbReference type="GO" id="GO:0005884">
    <property type="term" value="C:actin filament"/>
    <property type="evidence" value="ECO:0007669"/>
    <property type="project" value="TreeGrafter"/>
</dbReference>
<dbReference type="AlphaFoldDB" id="X6N4B1"/>
<dbReference type="SUPFAM" id="SSF47576">
    <property type="entry name" value="Calponin-homology domain, CH-domain"/>
    <property type="match status" value="1"/>
</dbReference>
<dbReference type="GO" id="GO:0051639">
    <property type="term" value="P:actin filament network formation"/>
    <property type="evidence" value="ECO:0007669"/>
    <property type="project" value="TreeGrafter"/>
</dbReference>
<dbReference type="OrthoDB" id="5340910at2759"/>
<protein>
    <recommendedName>
        <fullName evidence="4">Calponin-homology (CH) domain-containing protein</fullName>
    </recommendedName>
</protein>
<feature type="region of interest" description="Disordered" evidence="3">
    <location>
        <begin position="58"/>
        <end position="133"/>
    </location>
</feature>
<feature type="domain" description="Calponin-homology (CH)" evidence="4">
    <location>
        <begin position="539"/>
        <end position="609"/>
    </location>
</feature>
<evidence type="ECO:0000256" key="3">
    <source>
        <dbReference type="SAM" id="MobiDB-lite"/>
    </source>
</evidence>
<dbReference type="EMBL" id="ASPP01011916">
    <property type="protein sequence ID" value="ETO21125.1"/>
    <property type="molecule type" value="Genomic_DNA"/>
</dbReference>
<evidence type="ECO:0000259" key="4">
    <source>
        <dbReference type="PROSITE" id="PS50021"/>
    </source>
</evidence>
<dbReference type="InterPro" id="IPR001715">
    <property type="entry name" value="CH_dom"/>
</dbReference>
<evidence type="ECO:0000256" key="1">
    <source>
        <dbReference type="ARBA" id="ARBA00022737"/>
    </source>
</evidence>
<reference evidence="5 6" key="1">
    <citation type="journal article" date="2013" name="Curr. Biol.">
        <title>The Genome of the Foraminiferan Reticulomyxa filosa.</title>
        <authorList>
            <person name="Glockner G."/>
            <person name="Hulsmann N."/>
            <person name="Schleicher M."/>
            <person name="Noegel A.A."/>
            <person name="Eichinger L."/>
            <person name="Gallinger C."/>
            <person name="Pawlowski J."/>
            <person name="Sierra R."/>
            <person name="Euteneuer U."/>
            <person name="Pillet L."/>
            <person name="Moustafa A."/>
            <person name="Platzer M."/>
            <person name="Groth M."/>
            <person name="Szafranski K."/>
            <person name="Schliwa M."/>
        </authorList>
    </citation>
    <scope>NUCLEOTIDE SEQUENCE [LARGE SCALE GENOMIC DNA]</scope>
</reference>
<comment type="caution">
    <text evidence="5">The sequence shown here is derived from an EMBL/GenBank/DDBJ whole genome shotgun (WGS) entry which is preliminary data.</text>
</comment>
<dbReference type="PANTHER" id="PTHR19961:SF18">
    <property type="entry name" value="FI19014P1"/>
    <property type="match status" value="1"/>
</dbReference>
<name>X6N4B1_RETFI</name>
<dbReference type="InterPro" id="IPR036872">
    <property type="entry name" value="CH_dom_sf"/>
</dbReference>
<evidence type="ECO:0000313" key="5">
    <source>
        <dbReference type="EMBL" id="ETO21125.1"/>
    </source>
</evidence>
<dbReference type="PANTHER" id="PTHR19961">
    <property type="entry name" value="FIMBRIN/PLASTIN"/>
    <property type="match status" value="1"/>
</dbReference>
<dbReference type="Proteomes" id="UP000023152">
    <property type="component" value="Unassembled WGS sequence"/>
</dbReference>
<gene>
    <name evidence="5" type="ORF">RFI_16079</name>
</gene>
<evidence type="ECO:0000256" key="2">
    <source>
        <dbReference type="ARBA" id="ARBA00023203"/>
    </source>
</evidence>
<keyword evidence="1" id="KW-0677">Repeat</keyword>
<accession>X6N4B1</accession>
<sequence>MEEEKLLEEVNTMVQAMIDRHKDIESKIEENLTQKDLEESIKVLVPIEELIAEETKAIENPISNGASAVNPPPTTDATNNAGLPPPDTTSNTGLPPPDTTSNTGLPFPDTIGDLGLPLPDDTEEETKVEAKEEAKVEAKTEVATTTTTVKMEEVMKTPFQVLCVLFSSRILFFLIFLRYFCMSCDNGIYSTKKKKKKRDMIRQLLGVEPPPDEEPIPEWWLDRDAERRAHVQKIVVRDNWKETRELEVSESGTVAEVRIVNESDDLKVGATYMDRVLRKPEEDVMRRLYIPMKLNDEGKLDNYHILATVYDGAMLGYLLDTIQPDFLDARVIHLPNLEEPLPLEAHQVEDNVQLVLSSAKALGIRLPSYDSKDWMNQQKKCPHIFGSCKRRYINVNKHPELIRLAADNEDSEAIGDLTPYDWIPRWMNRTQKRPLNKPIEDFNLEMFNTMTEINNDFLSKAPVKKYAENPEAACAFMIDYAVNQLGINTNIQKEDLLGNNRLLQDLFAAQVFDTKSGLAKLTKKEQNRFQSIHLDTNIQTADESMCNFINSLLPANLMIHNLKKDLSDGVVICKILDRVSPGCIDWTKIRDKDKIRHKFDKMNNCYVLF</sequence>
<dbReference type="GO" id="GO:0005737">
    <property type="term" value="C:cytoplasm"/>
    <property type="evidence" value="ECO:0007669"/>
    <property type="project" value="TreeGrafter"/>
</dbReference>
<dbReference type="Pfam" id="PF00307">
    <property type="entry name" value="CH"/>
    <property type="match status" value="1"/>
</dbReference>
<dbReference type="GO" id="GO:0032432">
    <property type="term" value="C:actin filament bundle"/>
    <property type="evidence" value="ECO:0007669"/>
    <property type="project" value="TreeGrafter"/>
</dbReference>
<keyword evidence="2" id="KW-0009">Actin-binding</keyword>
<proteinExistence type="predicted"/>
<feature type="compositionally biased region" description="Polar residues" evidence="3">
    <location>
        <begin position="88"/>
        <end position="104"/>
    </location>
</feature>
<dbReference type="InterPro" id="IPR039959">
    <property type="entry name" value="Fimbrin/Plastin"/>
</dbReference>
<dbReference type="GO" id="GO:0051017">
    <property type="term" value="P:actin filament bundle assembly"/>
    <property type="evidence" value="ECO:0007669"/>
    <property type="project" value="InterPro"/>
</dbReference>
<dbReference type="PROSITE" id="PS50021">
    <property type="entry name" value="CH"/>
    <property type="match status" value="1"/>
</dbReference>
<dbReference type="GO" id="GO:0051015">
    <property type="term" value="F:actin filament binding"/>
    <property type="evidence" value="ECO:0007669"/>
    <property type="project" value="InterPro"/>
</dbReference>
<evidence type="ECO:0000313" key="6">
    <source>
        <dbReference type="Proteomes" id="UP000023152"/>
    </source>
</evidence>
<keyword evidence="6" id="KW-1185">Reference proteome</keyword>